<dbReference type="PROSITE" id="PS51186">
    <property type="entry name" value="GNAT"/>
    <property type="match status" value="1"/>
</dbReference>
<dbReference type="InterPro" id="IPR050832">
    <property type="entry name" value="Bact_Acetyltransf"/>
</dbReference>
<reference evidence="4 5" key="1">
    <citation type="submission" date="2020-03" db="EMBL/GenBank/DDBJ databases">
        <title>Sequencing the genomes of 1000 actinobacteria strains.</title>
        <authorList>
            <person name="Klenk H.-P."/>
        </authorList>
    </citation>
    <scope>NUCLEOTIDE SEQUENCE [LARGE SCALE GENOMIC DNA]</scope>
    <source>
        <strain evidence="4 5">DSM 16403</strain>
    </source>
</reference>
<dbReference type="RefSeq" id="WP_167995406.1">
    <property type="nucleotide sequence ID" value="NZ_JAATJL010000001.1"/>
</dbReference>
<dbReference type="SUPFAM" id="SSF55729">
    <property type="entry name" value="Acyl-CoA N-acyltransferases (Nat)"/>
    <property type="match status" value="1"/>
</dbReference>
<dbReference type="Proteomes" id="UP000547458">
    <property type="component" value="Unassembled WGS sequence"/>
</dbReference>
<proteinExistence type="predicted"/>
<evidence type="ECO:0000313" key="5">
    <source>
        <dbReference type="Proteomes" id="UP000547458"/>
    </source>
</evidence>
<evidence type="ECO:0000259" key="3">
    <source>
        <dbReference type="PROSITE" id="PS51186"/>
    </source>
</evidence>
<dbReference type="Pfam" id="PF00583">
    <property type="entry name" value="Acetyltransf_1"/>
    <property type="match status" value="1"/>
</dbReference>
<dbReference type="EMBL" id="JAATJL010000001">
    <property type="protein sequence ID" value="NJC24110.1"/>
    <property type="molecule type" value="Genomic_DNA"/>
</dbReference>
<keyword evidence="2" id="KW-0012">Acyltransferase</keyword>
<dbReference type="CDD" id="cd04301">
    <property type="entry name" value="NAT_SF"/>
    <property type="match status" value="1"/>
</dbReference>
<name>A0A846RRC7_9MICC</name>
<dbReference type="PANTHER" id="PTHR43877">
    <property type="entry name" value="AMINOALKYLPHOSPHONATE N-ACETYLTRANSFERASE-RELATED-RELATED"/>
    <property type="match status" value="1"/>
</dbReference>
<accession>A0A846RRC7</accession>
<dbReference type="GO" id="GO:0005840">
    <property type="term" value="C:ribosome"/>
    <property type="evidence" value="ECO:0007669"/>
    <property type="project" value="UniProtKB-KW"/>
</dbReference>
<dbReference type="InterPro" id="IPR000182">
    <property type="entry name" value="GNAT_dom"/>
</dbReference>
<gene>
    <name evidence="4" type="ORF">BJ994_003186</name>
</gene>
<dbReference type="GO" id="GO:0016747">
    <property type="term" value="F:acyltransferase activity, transferring groups other than amino-acyl groups"/>
    <property type="evidence" value="ECO:0007669"/>
    <property type="project" value="InterPro"/>
</dbReference>
<dbReference type="AlphaFoldDB" id="A0A846RRC7"/>
<evidence type="ECO:0000256" key="2">
    <source>
        <dbReference type="ARBA" id="ARBA00023315"/>
    </source>
</evidence>
<keyword evidence="1" id="KW-0808">Transferase</keyword>
<keyword evidence="4" id="KW-0687">Ribonucleoprotein</keyword>
<evidence type="ECO:0000313" key="4">
    <source>
        <dbReference type="EMBL" id="NJC24110.1"/>
    </source>
</evidence>
<dbReference type="Gene3D" id="3.40.630.30">
    <property type="match status" value="1"/>
</dbReference>
<sequence>MQRIRPLTATDLETPTFLALLREAAGQSDAELKRLIAEALPRLENTGIVQDGEVLAFVSFSSDAAGTTIEYLAVDESQRGRNLGTALIRHVCERYPSLPVVAETDDDAVGFYRRLGFDVSPAPTDARWPDRRRYRCVLPALSEG</sequence>
<comment type="caution">
    <text evidence="4">The sequence shown here is derived from an EMBL/GenBank/DDBJ whole genome shotgun (WGS) entry which is preliminary data.</text>
</comment>
<protein>
    <submittedName>
        <fullName evidence="4">Ribosomal protein S18 acetylase RimI-like enzyme</fullName>
    </submittedName>
</protein>
<feature type="domain" description="N-acetyltransferase" evidence="3">
    <location>
        <begin position="2"/>
        <end position="139"/>
    </location>
</feature>
<dbReference type="InterPro" id="IPR016181">
    <property type="entry name" value="Acyl_CoA_acyltransferase"/>
</dbReference>
<organism evidence="4 5">
    <name type="scientific">Arthrobacter pigmenti</name>
    <dbReference type="NCBI Taxonomy" id="271432"/>
    <lineage>
        <taxon>Bacteria</taxon>
        <taxon>Bacillati</taxon>
        <taxon>Actinomycetota</taxon>
        <taxon>Actinomycetes</taxon>
        <taxon>Micrococcales</taxon>
        <taxon>Micrococcaceae</taxon>
        <taxon>Arthrobacter</taxon>
    </lineage>
</organism>
<keyword evidence="4" id="KW-0689">Ribosomal protein</keyword>
<evidence type="ECO:0000256" key="1">
    <source>
        <dbReference type="ARBA" id="ARBA00022679"/>
    </source>
</evidence>
<keyword evidence="5" id="KW-1185">Reference proteome</keyword>